<gene>
    <name evidence="1" type="ORF">RHMOL_Rhmol06G0275500</name>
</gene>
<keyword evidence="2" id="KW-1185">Reference proteome</keyword>
<accession>A0ACC0NGS4</accession>
<name>A0ACC0NGS4_RHOML</name>
<protein>
    <submittedName>
        <fullName evidence="1">Uncharacterized protein</fullName>
    </submittedName>
</protein>
<dbReference type="Proteomes" id="UP001062846">
    <property type="component" value="Chromosome 6"/>
</dbReference>
<evidence type="ECO:0000313" key="2">
    <source>
        <dbReference type="Proteomes" id="UP001062846"/>
    </source>
</evidence>
<organism evidence="1 2">
    <name type="scientific">Rhododendron molle</name>
    <name type="common">Chinese azalea</name>
    <name type="synonym">Azalea mollis</name>
    <dbReference type="NCBI Taxonomy" id="49168"/>
    <lineage>
        <taxon>Eukaryota</taxon>
        <taxon>Viridiplantae</taxon>
        <taxon>Streptophyta</taxon>
        <taxon>Embryophyta</taxon>
        <taxon>Tracheophyta</taxon>
        <taxon>Spermatophyta</taxon>
        <taxon>Magnoliopsida</taxon>
        <taxon>eudicotyledons</taxon>
        <taxon>Gunneridae</taxon>
        <taxon>Pentapetalae</taxon>
        <taxon>asterids</taxon>
        <taxon>Ericales</taxon>
        <taxon>Ericaceae</taxon>
        <taxon>Ericoideae</taxon>
        <taxon>Rhodoreae</taxon>
        <taxon>Rhododendron</taxon>
    </lineage>
</organism>
<sequence>MPTHSNNHRSTATTNHRTNHRNHDSPYCRHAQSQHILSPHSITTNNPAKSYHPPPETAKASLGKRPATSNKVERWSTTGYKRPAERDTPSSVSGRISPEGGGNEEGEGKGKREWGATAHGGEERQQGKGEKEKEEIREGGTWGEEAARPPKQTAAALGFLGLLYITF</sequence>
<comment type="caution">
    <text evidence="1">The sequence shown here is derived from an EMBL/GenBank/DDBJ whole genome shotgun (WGS) entry which is preliminary data.</text>
</comment>
<evidence type="ECO:0000313" key="1">
    <source>
        <dbReference type="EMBL" id="KAI8552547.1"/>
    </source>
</evidence>
<dbReference type="EMBL" id="CM046393">
    <property type="protein sequence ID" value="KAI8552547.1"/>
    <property type="molecule type" value="Genomic_DNA"/>
</dbReference>
<proteinExistence type="predicted"/>
<reference evidence="1" key="1">
    <citation type="submission" date="2022-02" db="EMBL/GenBank/DDBJ databases">
        <title>Plant Genome Project.</title>
        <authorList>
            <person name="Zhang R.-G."/>
        </authorList>
    </citation>
    <scope>NUCLEOTIDE SEQUENCE</scope>
    <source>
        <strain evidence="1">AT1</strain>
    </source>
</reference>